<dbReference type="SUPFAM" id="SSF53474">
    <property type="entry name" value="alpha/beta-Hydrolases"/>
    <property type="match status" value="1"/>
</dbReference>
<organism evidence="2 3">
    <name type="scientific">Mycobacteroides salmoniphilum</name>
    <dbReference type="NCBI Taxonomy" id="404941"/>
    <lineage>
        <taxon>Bacteria</taxon>
        <taxon>Bacillati</taxon>
        <taxon>Actinomycetota</taxon>
        <taxon>Actinomycetes</taxon>
        <taxon>Mycobacteriales</taxon>
        <taxon>Mycobacteriaceae</taxon>
        <taxon>Mycobacteroides</taxon>
    </lineage>
</organism>
<name>A0A4R8S634_9MYCO</name>
<accession>A0A4R8S634</accession>
<sequence length="297" mass="32108">MTSITHSQGVPAWVATRDGRRLYAQTLPGPTNSPTVVFEGGAAATRSYWAAVQRPVAAVARVIVYDRAGLGRSEPDPVSRSLDRMADDLVDLLDHFGPGPFILVGHSAGGAIVRLAAARRLHLLAGLVLVEPVDEYADVLFSRAFRRKERIAIGAGKLFARLGMLRYLYGPLLVAAPADDVREDLRREAFTYRVLETQGRQARTFLDELATWRDCPPGVGEVPVTVVSGGLALAKDGMPKLVRAQAITAHIHRAAQSADGRHVIAQHSGHAVPVTEPQLIADEVARLVAKSRNQRDS</sequence>
<dbReference type="EMBL" id="PECH01000001">
    <property type="protein sequence ID" value="TDZ87150.1"/>
    <property type="molecule type" value="Genomic_DNA"/>
</dbReference>
<evidence type="ECO:0000313" key="3">
    <source>
        <dbReference type="Proteomes" id="UP000295117"/>
    </source>
</evidence>
<gene>
    <name evidence="2" type="primary">rsbQ_1</name>
    <name evidence="2" type="ORF">DE4585_00137</name>
</gene>
<evidence type="ECO:0000259" key="1">
    <source>
        <dbReference type="Pfam" id="PF12697"/>
    </source>
</evidence>
<dbReference type="Gene3D" id="3.40.50.1820">
    <property type="entry name" value="alpha/beta hydrolase"/>
    <property type="match status" value="1"/>
</dbReference>
<evidence type="ECO:0000313" key="2">
    <source>
        <dbReference type="EMBL" id="TDZ87150.1"/>
    </source>
</evidence>
<dbReference type="Pfam" id="PF12697">
    <property type="entry name" value="Abhydrolase_6"/>
    <property type="match status" value="1"/>
</dbReference>
<dbReference type="InterPro" id="IPR000073">
    <property type="entry name" value="AB_hydrolase_1"/>
</dbReference>
<dbReference type="GO" id="GO:0003824">
    <property type="term" value="F:catalytic activity"/>
    <property type="evidence" value="ECO:0007669"/>
    <property type="project" value="UniProtKB-ARBA"/>
</dbReference>
<dbReference type="PANTHER" id="PTHR43433">
    <property type="entry name" value="HYDROLASE, ALPHA/BETA FOLD FAMILY PROTEIN"/>
    <property type="match status" value="1"/>
</dbReference>
<comment type="caution">
    <text evidence="2">The sequence shown here is derived from an EMBL/GenBank/DDBJ whole genome shotgun (WGS) entry which is preliminary data.</text>
</comment>
<dbReference type="AlphaFoldDB" id="A0A4R8S634"/>
<protein>
    <submittedName>
        <fullName evidence="2">Sigma factor SigB regulation protein RsbQ</fullName>
    </submittedName>
</protein>
<dbReference type="Proteomes" id="UP000295117">
    <property type="component" value="Unassembled WGS sequence"/>
</dbReference>
<reference evidence="2 3" key="1">
    <citation type="journal article" date="2019" name="Sci. Rep.">
        <title>Extended insight into the Mycobacterium chelonae-abscessus complex through whole genome sequencing of Mycobacterium salmoniphilum outbreak and Mycobacterium salmoniphilum-like strains.</title>
        <authorList>
            <person name="Behra P.R.K."/>
            <person name="Das S."/>
            <person name="Pettersson B.M.F."/>
            <person name="Shirreff L."/>
            <person name="DuCote T."/>
            <person name="Jacobsson K.G."/>
            <person name="Ennis D.G."/>
            <person name="Kirsebom L.A."/>
        </authorList>
    </citation>
    <scope>NUCLEOTIDE SEQUENCE [LARGE SCALE GENOMIC DNA]</scope>
    <source>
        <strain evidence="2 3">DE 4585</strain>
    </source>
</reference>
<proteinExistence type="predicted"/>
<dbReference type="PANTHER" id="PTHR43433:SF5">
    <property type="entry name" value="AB HYDROLASE-1 DOMAIN-CONTAINING PROTEIN"/>
    <property type="match status" value="1"/>
</dbReference>
<dbReference type="InterPro" id="IPR050471">
    <property type="entry name" value="AB_hydrolase"/>
</dbReference>
<dbReference type="InterPro" id="IPR029058">
    <property type="entry name" value="AB_hydrolase_fold"/>
</dbReference>
<dbReference type="RefSeq" id="WP_134069368.1">
    <property type="nucleotide sequence ID" value="NZ_PECH01000001.1"/>
</dbReference>
<feature type="domain" description="AB hydrolase-1" evidence="1">
    <location>
        <begin position="37"/>
        <end position="282"/>
    </location>
</feature>